<feature type="transmembrane region" description="Helical" evidence="1">
    <location>
        <begin position="58"/>
        <end position="79"/>
    </location>
</feature>
<keyword evidence="1" id="KW-0472">Membrane</keyword>
<evidence type="ECO:0000256" key="1">
    <source>
        <dbReference type="SAM" id="Phobius"/>
    </source>
</evidence>
<proteinExistence type="predicted"/>
<protein>
    <recommendedName>
        <fullName evidence="4">MARVEL domain-containing protein</fullName>
    </recommendedName>
</protein>
<dbReference type="PANTHER" id="PTHR22776">
    <property type="entry name" value="MARVEL-CONTAINING POTENTIAL LIPID RAFT-ASSOCIATED PROTEIN"/>
    <property type="match status" value="1"/>
</dbReference>
<evidence type="ECO:0000313" key="2">
    <source>
        <dbReference type="EMBL" id="KAK2556783.1"/>
    </source>
</evidence>
<dbReference type="AlphaFoldDB" id="A0AAD9Q8V2"/>
<reference evidence="2" key="2">
    <citation type="journal article" date="2023" name="Science">
        <title>Genomic signatures of disease resistance in endangered staghorn corals.</title>
        <authorList>
            <person name="Vollmer S.V."/>
            <person name="Selwyn J.D."/>
            <person name="Despard B.A."/>
            <person name="Roesel C.L."/>
        </authorList>
    </citation>
    <scope>NUCLEOTIDE SEQUENCE</scope>
    <source>
        <strain evidence="2">K2</strain>
    </source>
</reference>
<accession>A0AAD9Q8V2</accession>
<keyword evidence="1" id="KW-1133">Transmembrane helix</keyword>
<dbReference type="EMBL" id="JARQWQ010000053">
    <property type="protein sequence ID" value="KAK2556783.1"/>
    <property type="molecule type" value="Genomic_DNA"/>
</dbReference>
<reference evidence="2" key="1">
    <citation type="journal article" date="2023" name="G3 (Bethesda)">
        <title>Whole genome assembly and annotation of the endangered Caribbean coral Acropora cervicornis.</title>
        <authorList>
            <person name="Selwyn J.D."/>
            <person name="Vollmer S.V."/>
        </authorList>
    </citation>
    <scope>NUCLEOTIDE SEQUENCE</scope>
    <source>
        <strain evidence="2">K2</strain>
    </source>
</reference>
<feature type="transmembrane region" description="Helical" evidence="1">
    <location>
        <begin position="24"/>
        <end position="46"/>
    </location>
</feature>
<dbReference type="GO" id="GO:0016020">
    <property type="term" value="C:membrane"/>
    <property type="evidence" value="ECO:0007669"/>
    <property type="project" value="TreeGrafter"/>
</dbReference>
<organism evidence="2 3">
    <name type="scientific">Acropora cervicornis</name>
    <name type="common">Staghorn coral</name>
    <dbReference type="NCBI Taxonomy" id="6130"/>
    <lineage>
        <taxon>Eukaryota</taxon>
        <taxon>Metazoa</taxon>
        <taxon>Cnidaria</taxon>
        <taxon>Anthozoa</taxon>
        <taxon>Hexacorallia</taxon>
        <taxon>Scleractinia</taxon>
        <taxon>Astrocoeniina</taxon>
        <taxon>Acroporidae</taxon>
        <taxon>Acropora</taxon>
    </lineage>
</organism>
<dbReference type="Proteomes" id="UP001249851">
    <property type="component" value="Unassembled WGS sequence"/>
</dbReference>
<name>A0AAD9Q8V2_ACRCE</name>
<gene>
    <name evidence="2" type="ORF">P5673_020986</name>
</gene>
<evidence type="ECO:0008006" key="4">
    <source>
        <dbReference type="Google" id="ProtNLM"/>
    </source>
</evidence>
<dbReference type="InterPro" id="IPR050578">
    <property type="entry name" value="MARVEL-CKLF_proteins"/>
</dbReference>
<keyword evidence="1" id="KW-0812">Transmembrane</keyword>
<comment type="caution">
    <text evidence="2">The sequence shown here is derived from an EMBL/GenBank/DDBJ whole genome shotgun (WGS) entry which is preliminary data.</text>
</comment>
<evidence type="ECO:0000313" key="3">
    <source>
        <dbReference type="Proteomes" id="UP001249851"/>
    </source>
</evidence>
<sequence length="156" mass="17553">MENPRPTGQGGTLNMEYIKSLEGLLKLAEIFCLMIAFASLSGFTLHYSSTHYGGRFDFFYFATVVSWLLVIALFLIFALRLTDRLYEKCGNINWNLLVSHPLLSMHVQSFIYKPGCTMLFLVSSHRADIVECATTTFQLSRSDIRPGSSSLVAPVR</sequence>
<dbReference type="PANTHER" id="PTHR22776:SF49">
    <property type="entry name" value="MARVEL DOMAIN-CONTAINING PROTEIN"/>
    <property type="match status" value="1"/>
</dbReference>
<keyword evidence="3" id="KW-1185">Reference proteome</keyword>